<dbReference type="EMBL" id="CAXHTB010000019">
    <property type="protein sequence ID" value="CAL0326283.1"/>
    <property type="molecule type" value="Genomic_DNA"/>
</dbReference>
<evidence type="ECO:0000256" key="1">
    <source>
        <dbReference type="SAM" id="MobiDB-lite"/>
    </source>
</evidence>
<feature type="signal peptide" evidence="2">
    <location>
        <begin position="1"/>
        <end position="17"/>
    </location>
</feature>
<evidence type="ECO:0000313" key="4">
    <source>
        <dbReference type="Proteomes" id="UP001497480"/>
    </source>
</evidence>
<accession>A0AAV1XX64</accession>
<feature type="compositionally biased region" description="Acidic residues" evidence="1">
    <location>
        <begin position="205"/>
        <end position="221"/>
    </location>
</feature>
<evidence type="ECO:0000313" key="3">
    <source>
        <dbReference type="EMBL" id="CAL0326283.1"/>
    </source>
</evidence>
<dbReference type="AlphaFoldDB" id="A0AAV1XX64"/>
<proteinExistence type="predicted"/>
<sequence>MAAILLIVGCVVEVVLATKDLSSLRSCLQGRRLRSGLFRRLNQAIPAWPACAEVVLGQDKFSPLGSRLCRRQLYLRTNRCPPRMNNTSRISGYKFSMSEEGQWTLENDRCTYNGPCHLELELKSSGSTIRLPSHHTQLEASFTLPSSRPPRKLTLSETRIPRIKVVGESSTTQRRCSDDLNSLPYVRAARRSFPNFHADARNEPMSEDSANEEMEDDECEEEDCVELVDIVDSIEVINISSDKDNEEDPSEGSSSVNGGGGN</sequence>
<organism evidence="3 4">
    <name type="scientific">Lupinus luteus</name>
    <name type="common">European yellow lupine</name>
    <dbReference type="NCBI Taxonomy" id="3873"/>
    <lineage>
        <taxon>Eukaryota</taxon>
        <taxon>Viridiplantae</taxon>
        <taxon>Streptophyta</taxon>
        <taxon>Embryophyta</taxon>
        <taxon>Tracheophyta</taxon>
        <taxon>Spermatophyta</taxon>
        <taxon>Magnoliopsida</taxon>
        <taxon>eudicotyledons</taxon>
        <taxon>Gunneridae</taxon>
        <taxon>Pentapetalae</taxon>
        <taxon>rosids</taxon>
        <taxon>fabids</taxon>
        <taxon>Fabales</taxon>
        <taxon>Fabaceae</taxon>
        <taxon>Papilionoideae</taxon>
        <taxon>50 kb inversion clade</taxon>
        <taxon>genistoids sensu lato</taxon>
        <taxon>core genistoids</taxon>
        <taxon>Genisteae</taxon>
        <taxon>Lupinus</taxon>
    </lineage>
</organism>
<gene>
    <name evidence="3" type="ORF">LLUT_LOCUS27343</name>
</gene>
<protein>
    <submittedName>
        <fullName evidence="3">Uncharacterized protein</fullName>
    </submittedName>
</protein>
<feature type="chain" id="PRO_5043920485" evidence="2">
    <location>
        <begin position="18"/>
        <end position="262"/>
    </location>
</feature>
<name>A0AAV1XX64_LUPLU</name>
<feature type="region of interest" description="Disordered" evidence="1">
    <location>
        <begin position="197"/>
        <end position="221"/>
    </location>
</feature>
<evidence type="ECO:0000256" key="2">
    <source>
        <dbReference type="SAM" id="SignalP"/>
    </source>
</evidence>
<keyword evidence="4" id="KW-1185">Reference proteome</keyword>
<feature type="region of interest" description="Disordered" evidence="1">
    <location>
        <begin position="236"/>
        <end position="262"/>
    </location>
</feature>
<comment type="caution">
    <text evidence="3">The sequence shown here is derived from an EMBL/GenBank/DDBJ whole genome shotgun (WGS) entry which is preliminary data.</text>
</comment>
<keyword evidence="2" id="KW-0732">Signal</keyword>
<dbReference type="Proteomes" id="UP001497480">
    <property type="component" value="Unassembled WGS sequence"/>
</dbReference>
<reference evidence="3 4" key="1">
    <citation type="submission" date="2024-03" db="EMBL/GenBank/DDBJ databases">
        <authorList>
            <person name="Martinez-Hernandez J."/>
        </authorList>
    </citation>
    <scope>NUCLEOTIDE SEQUENCE [LARGE SCALE GENOMIC DNA]</scope>
</reference>